<feature type="transmembrane region" description="Helical" evidence="1">
    <location>
        <begin position="216"/>
        <end position="234"/>
    </location>
</feature>
<proteinExistence type="predicted"/>
<feature type="transmembrane region" description="Helical" evidence="1">
    <location>
        <begin position="117"/>
        <end position="137"/>
    </location>
</feature>
<feature type="transmembrane region" description="Helical" evidence="1">
    <location>
        <begin position="558"/>
        <end position="582"/>
    </location>
</feature>
<dbReference type="PANTHER" id="PTHR16214">
    <property type="entry name" value="TRANSMEMBRANE PROTEIN 260"/>
    <property type="match status" value="1"/>
</dbReference>
<feature type="transmembrane region" description="Helical" evidence="1">
    <location>
        <begin position="589"/>
        <end position="608"/>
    </location>
</feature>
<keyword evidence="1" id="KW-0472">Membrane</keyword>
<keyword evidence="1" id="KW-0812">Transmembrane</keyword>
<organism evidence="2">
    <name type="scientific">hydrothermal vent metagenome</name>
    <dbReference type="NCBI Taxonomy" id="652676"/>
    <lineage>
        <taxon>unclassified sequences</taxon>
        <taxon>metagenomes</taxon>
        <taxon>ecological metagenomes</taxon>
    </lineage>
</organism>
<gene>
    <name evidence="2" type="ORF">MNBD_BACTEROID01-2238</name>
</gene>
<dbReference type="EMBL" id="UOEP01000077">
    <property type="protein sequence ID" value="VAW17678.1"/>
    <property type="molecule type" value="Genomic_DNA"/>
</dbReference>
<dbReference type="Pfam" id="PF11028">
    <property type="entry name" value="TMEM260-like"/>
    <property type="match status" value="1"/>
</dbReference>
<feature type="transmembrane region" description="Helical" evidence="1">
    <location>
        <begin position="52"/>
        <end position="69"/>
    </location>
</feature>
<evidence type="ECO:0000313" key="2">
    <source>
        <dbReference type="EMBL" id="VAW17678.1"/>
    </source>
</evidence>
<name>A0A3B0TIB4_9ZZZZ</name>
<feature type="transmembrane region" description="Helical" evidence="1">
    <location>
        <begin position="254"/>
        <end position="277"/>
    </location>
</feature>
<evidence type="ECO:0000256" key="1">
    <source>
        <dbReference type="SAM" id="Phobius"/>
    </source>
</evidence>
<reference evidence="2" key="1">
    <citation type="submission" date="2018-06" db="EMBL/GenBank/DDBJ databases">
        <authorList>
            <person name="Zhirakovskaya E."/>
        </authorList>
    </citation>
    <scope>NUCLEOTIDE SEQUENCE</scope>
</reference>
<dbReference type="InterPro" id="IPR021280">
    <property type="entry name" value="TMEM260-like"/>
</dbReference>
<accession>A0A3B0TIB4</accession>
<keyword evidence="1" id="KW-1133">Transmembrane helix</keyword>
<feature type="transmembrane region" description="Helical" evidence="1">
    <location>
        <begin position="174"/>
        <end position="204"/>
    </location>
</feature>
<sequence length="805" mass="91667">MKKYNLINNILGWAVFIISAIVYFLTVEPTVSWWDCGEFITSAFKLEVGHPPGAPFFMILGRVFSLFAPDTSKVALMINSLSVLASAATIMFLYWTIVHLARKLFPSETLPVAERIVVWGSGLVGALAYTFTDSFWFSAVESEVYALSSLFTAVVFWAILKWENSADKPYANRWIILIAYLMGLSVGVHLLNLLAIPAMVFVYYFKKYTVTWKGAVGAFLISIGILGGIQYIIIPGVAKVAFGFDYFFVNTIGLPFNSGVLILIASLIALSVFVINYTHKRNMYLWNTVALSIIVILIGYSTFALILIRSSANPPMNQNHPDNAYKLLYYLNREQYGNRPLFYGQYYSAPSIGMSGEEAVYNKVDGKYKKTGTTPSGTEYNPKFTTFFPRMYSSNSDHIKAYKEWGGVKGRKVRVRDRGKIKTIIKPTFLENIRFFLKYQVGYMYMRYFMWNFAGRQNDVQGLGGPRYGNWISGIKFLDEMRLGDVDNQTVELRDDPSTNKYYLLPLIFGIIGLLYQYRQGSAGKKGFTVTMLLFFFTGIAIVIYLNQTPMQPRERDYAYSGSFYAFSIWIGLAIPAFYAFFKKIAKGPLVAGAIILVSLILVPGILASENWDDHDRSDRYMTRDFAKDYLESCAPNALLFTYGDNDTFPLWYVQEVEGVRPDVRIINLGYLGMDWYIEQQTRAQNKSAPIPFSFERDKYYMGRRDIVILQERTKKPVELNEAMKFLQSEDVRSKVKVMSGKMVDFLPSKKFYINIDKEKVLESGTVKPKDSLLIAGKMEISVNKSYLTKSEWAVLNIIAANNWE</sequence>
<protein>
    <submittedName>
        <fullName evidence="2">Putative membrane protein</fullName>
    </submittedName>
</protein>
<feature type="transmembrane region" description="Helical" evidence="1">
    <location>
        <begin position="144"/>
        <end position="162"/>
    </location>
</feature>
<feature type="transmembrane region" description="Helical" evidence="1">
    <location>
        <begin position="527"/>
        <end position="546"/>
    </location>
</feature>
<feature type="non-terminal residue" evidence="2">
    <location>
        <position position="805"/>
    </location>
</feature>
<feature type="transmembrane region" description="Helical" evidence="1">
    <location>
        <begin position="284"/>
        <end position="308"/>
    </location>
</feature>
<dbReference type="PANTHER" id="PTHR16214:SF3">
    <property type="entry name" value="TRANSMEMBRANE PROTEIN 260"/>
    <property type="match status" value="1"/>
</dbReference>
<feature type="transmembrane region" description="Helical" evidence="1">
    <location>
        <begin position="7"/>
        <end position="25"/>
    </location>
</feature>
<dbReference type="InterPro" id="IPR052724">
    <property type="entry name" value="GT117_domain-containing"/>
</dbReference>
<dbReference type="AlphaFoldDB" id="A0A3B0TIB4"/>
<feature type="transmembrane region" description="Helical" evidence="1">
    <location>
        <begin position="76"/>
        <end position="97"/>
    </location>
</feature>